<comment type="caution">
    <text evidence="3">The sequence shown here is derived from an EMBL/GenBank/DDBJ whole genome shotgun (WGS) entry which is preliminary data.</text>
</comment>
<dbReference type="EMBL" id="JGYS01000013">
    <property type="protein sequence ID" value="KFI53839.1"/>
    <property type="molecule type" value="Genomic_DNA"/>
</dbReference>
<accession>A0A087A4Y9</accession>
<dbReference type="GO" id="GO:0030313">
    <property type="term" value="C:cell envelope"/>
    <property type="evidence" value="ECO:0007669"/>
    <property type="project" value="UniProtKB-SubCell"/>
</dbReference>
<gene>
    <name evidence="3" type="ORF">BCAL_1653</name>
</gene>
<dbReference type="Pfam" id="PF18885">
    <property type="entry name" value="DUF5648"/>
    <property type="match status" value="1"/>
</dbReference>
<name>A0A087A4Y9_9BIFI</name>
<comment type="subcellular location">
    <subcellularLocation>
        <location evidence="1">Cell envelope</location>
    </subcellularLocation>
</comment>
<evidence type="ECO:0000313" key="3">
    <source>
        <dbReference type="EMBL" id="KFI53839.1"/>
    </source>
</evidence>
<dbReference type="Pfam" id="PF09479">
    <property type="entry name" value="Flg_new"/>
    <property type="match status" value="3"/>
</dbReference>
<proteinExistence type="predicted"/>
<feature type="domain" description="DUF5648" evidence="2">
    <location>
        <begin position="593"/>
        <end position="739"/>
    </location>
</feature>
<dbReference type="Proteomes" id="UP000029072">
    <property type="component" value="Unassembled WGS sequence"/>
</dbReference>
<evidence type="ECO:0000313" key="4">
    <source>
        <dbReference type="Proteomes" id="UP000029072"/>
    </source>
</evidence>
<protein>
    <submittedName>
        <fullName evidence="3">Peptidase family C69</fullName>
    </submittedName>
</protein>
<sequence length="744" mass="81278">MSRQRDAHPIHHPSRPVSLKERFLKMTGNTSKWRAPLAGLAPIAMLATMGMVAGTANAAVGDVPEVNLHIDTTYTNAAGFGADKDGVRVVKDADKDNNLNVELSNASTLADMNSVSSKWVFTGWYTSPNAGEAYDPSAELSTSAPKDLYAHYAQLDQAVQVKLPSSVETTFADGYYTSDGNAFYLNRADSVAAWQVATSDKNKGNHKLFSAYQADTDGDGNYEDVALSGKTGDALADLISPEPAGTAVLNLRENLDENAKVVEYKISSQNAAKGWKLNGDAKVDVHMNGVAPQQSASKDGGYTASSWNNEDTKKAWDFSAPVKTDLTLWLDVTDAAATYTVTYHVETSKAAFGALKDATYTVQAPAGEALPAHEVPGAKEGYKFLGWTTNNSLASSAFVKDVNLFDGIVDKNLDVYAVYAPEYIEVTYNLGYPTSNKTYTTQKYSDGDTFKAPTDPTRDGGYEFLNWTPTIAWQNYTVNLTLNGEIWSQGSAPRQIPTEYTANWVLGTKESLADYENKVPENYLKKDATNYKNGDDESQPYFTADSFDQYVKDWQTYKKDKAAKGTLSRDEIVALIKELSGFQSKLVETGTAPLYRAYNKNNGDHYYTKSKAEYEALVKLGWNAEGNKFDAVRTRTASTGSYAGDPKAVPANLGEKVFSVYNPNTGEHLLTSETEAKALARVGWNNEGLKFYAPQNGSVAVYRIYNPNTNGPAHAYVGKDEGTKVVAKGWKWDNNANAVYQFTK</sequence>
<dbReference type="Gene3D" id="2.60.40.4270">
    <property type="entry name" value="Listeria-Bacteroides repeat domain"/>
    <property type="match status" value="2"/>
</dbReference>
<dbReference type="AlphaFoldDB" id="A0A087A4Y9"/>
<organism evidence="3 4">
    <name type="scientific">Bifidobacterium callitrichos DSM 23973</name>
    <dbReference type="NCBI Taxonomy" id="1437609"/>
    <lineage>
        <taxon>Bacteria</taxon>
        <taxon>Bacillati</taxon>
        <taxon>Actinomycetota</taxon>
        <taxon>Actinomycetes</taxon>
        <taxon>Bifidobacteriales</taxon>
        <taxon>Bifidobacteriaceae</taxon>
        <taxon>Bifidobacterium</taxon>
    </lineage>
</organism>
<evidence type="ECO:0000256" key="1">
    <source>
        <dbReference type="ARBA" id="ARBA00004196"/>
    </source>
</evidence>
<dbReference type="InterPro" id="IPR043708">
    <property type="entry name" value="DUF5648"/>
</dbReference>
<reference evidence="3 4" key="1">
    <citation type="submission" date="2014-03" db="EMBL/GenBank/DDBJ databases">
        <title>Genomics of Bifidobacteria.</title>
        <authorList>
            <person name="Ventura M."/>
            <person name="Milani C."/>
            <person name="Lugli G.A."/>
        </authorList>
    </citation>
    <scope>NUCLEOTIDE SEQUENCE [LARGE SCALE GENOMIC DNA]</scope>
    <source>
        <strain evidence="3 4">DSM 23973</strain>
    </source>
</reference>
<dbReference type="eggNOG" id="COG0584">
    <property type="taxonomic scope" value="Bacteria"/>
</dbReference>
<dbReference type="InterPro" id="IPR013378">
    <property type="entry name" value="InlB-like_B-rpt"/>
</dbReference>
<dbReference type="InterPro" id="IPR042229">
    <property type="entry name" value="Listeria/Bacterioides_rpt_sf"/>
</dbReference>
<evidence type="ECO:0000259" key="2">
    <source>
        <dbReference type="Pfam" id="PF18885"/>
    </source>
</evidence>
<dbReference type="OrthoDB" id="3240520at2"/>